<proteinExistence type="predicted"/>
<dbReference type="Gene3D" id="1.20.120.450">
    <property type="entry name" value="dinb family like domain"/>
    <property type="match status" value="1"/>
</dbReference>
<evidence type="ECO:0000313" key="2">
    <source>
        <dbReference type="EMBL" id="SDH94232.1"/>
    </source>
</evidence>
<protein>
    <submittedName>
        <fullName evidence="2">TIGR03086 family protein</fullName>
    </submittedName>
</protein>
<dbReference type="NCBIfam" id="TIGR03083">
    <property type="entry name" value="maleylpyruvate isomerase family mycothiol-dependent enzyme"/>
    <property type="match status" value="1"/>
</dbReference>
<dbReference type="InterPro" id="IPR017520">
    <property type="entry name" value="CHP03086"/>
</dbReference>
<evidence type="ECO:0000313" key="3">
    <source>
        <dbReference type="Proteomes" id="UP000183263"/>
    </source>
</evidence>
<feature type="domain" description="Mycothiol-dependent maleylpyruvate isomerase metal-binding" evidence="1">
    <location>
        <begin position="11"/>
        <end position="126"/>
    </location>
</feature>
<dbReference type="Pfam" id="PF11716">
    <property type="entry name" value="MDMPI_N"/>
    <property type="match status" value="1"/>
</dbReference>
<dbReference type="InterPro" id="IPR017517">
    <property type="entry name" value="Maleyloyr_isom"/>
</dbReference>
<dbReference type="NCBIfam" id="TIGR03086">
    <property type="entry name" value="TIGR03086 family metal-binding protein"/>
    <property type="match status" value="1"/>
</dbReference>
<dbReference type="Proteomes" id="UP000183263">
    <property type="component" value="Unassembled WGS sequence"/>
</dbReference>
<dbReference type="EMBL" id="FNDN01000004">
    <property type="protein sequence ID" value="SDH94232.1"/>
    <property type="molecule type" value="Genomic_DNA"/>
</dbReference>
<sequence>MDFDWISLQRTARDEFGARVAMIVQWSGPTPDTDWTVTDLVRHVVVEQQWVPPLLAGKTVDQARSDVASLHGDLRAEWNRYAHAASLAWEETDLQAPVHLSFGTFPVEYYLRQQTSDIAVHAWDLARAVGADERLDPTLVEAVWRELDGQRDMLADSGLFGDPVPVEDDAPLQDRLLALTGRNPR</sequence>
<dbReference type="GO" id="GO:0046872">
    <property type="term" value="F:metal ion binding"/>
    <property type="evidence" value="ECO:0007669"/>
    <property type="project" value="InterPro"/>
</dbReference>
<name>A0A1G8GIP0_9NOCA</name>
<evidence type="ECO:0000259" key="1">
    <source>
        <dbReference type="Pfam" id="PF11716"/>
    </source>
</evidence>
<dbReference type="InterPro" id="IPR024344">
    <property type="entry name" value="MDMPI_metal-binding"/>
</dbReference>
<dbReference type="OrthoDB" id="5185819at2"/>
<dbReference type="AlphaFoldDB" id="A0A1G8GIP0"/>
<accession>A0A1G8GIP0</accession>
<reference evidence="2 3" key="1">
    <citation type="submission" date="2016-10" db="EMBL/GenBank/DDBJ databases">
        <authorList>
            <person name="de Groot N.N."/>
        </authorList>
    </citation>
    <scope>NUCLEOTIDE SEQUENCE [LARGE SCALE GENOMIC DNA]</scope>
    <source>
        <strain evidence="2 3">DSM 44892</strain>
    </source>
</reference>
<keyword evidence="3" id="KW-1185">Reference proteome</keyword>
<organism evidence="2 3">
    <name type="scientific">Rhodococcus triatomae</name>
    <dbReference type="NCBI Taxonomy" id="300028"/>
    <lineage>
        <taxon>Bacteria</taxon>
        <taxon>Bacillati</taxon>
        <taxon>Actinomycetota</taxon>
        <taxon>Actinomycetes</taxon>
        <taxon>Mycobacteriales</taxon>
        <taxon>Nocardiaceae</taxon>
        <taxon>Rhodococcus</taxon>
    </lineage>
</organism>
<dbReference type="InterPro" id="IPR034660">
    <property type="entry name" value="DinB/YfiT-like"/>
</dbReference>
<dbReference type="SUPFAM" id="SSF109854">
    <property type="entry name" value="DinB/YfiT-like putative metalloenzymes"/>
    <property type="match status" value="1"/>
</dbReference>
<gene>
    <name evidence="2" type="ORF">SAMN05444695_104115</name>
</gene>
<dbReference type="RefSeq" id="WP_072737152.1">
    <property type="nucleotide sequence ID" value="NZ_CP048813.1"/>
</dbReference>